<dbReference type="InterPro" id="IPR027031">
    <property type="entry name" value="Gly-tRNA_synthase/POLG2"/>
</dbReference>
<dbReference type="NCBIfam" id="NF003211">
    <property type="entry name" value="PRK04173.1"/>
    <property type="match status" value="1"/>
</dbReference>
<dbReference type="EMBL" id="JARGDL010000045">
    <property type="protein sequence ID" value="MDF1613323.1"/>
    <property type="molecule type" value="Genomic_DNA"/>
</dbReference>
<evidence type="ECO:0000313" key="11">
    <source>
        <dbReference type="Proteomes" id="UP001221302"/>
    </source>
</evidence>
<dbReference type="InterPro" id="IPR002314">
    <property type="entry name" value="aa-tRNA-synt_IIb"/>
</dbReference>
<dbReference type="HAMAP" id="MF_00253_B">
    <property type="entry name" value="Gly_tRNA_synth_B"/>
    <property type="match status" value="1"/>
</dbReference>
<dbReference type="CDD" id="cd00774">
    <property type="entry name" value="GlyRS-like_core"/>
    <property type="match status" value="1"/>
</dbReference>
<organism evidence="10 11">
    <name type="scientific">Stygiobacter electus</name>
    <dbReference type="NCBI Taxonomy" id="3032292"/>
    <lineage>
        <taxon>Bacteria</taxon>
        <taxon>Pseudomonadati</taxon>
        <taxon>Ignavibacteriota</taxon>
        <taxon>Ignavibacteria</taxon>
        <taxon>Ignavibacteriales</taxon>
        <taxon>Melioribacteraceae</taxon>
        <taxon>Stygiobacter</taxon>
    </lineage>
</organism>
<keyword evidence="2 8" id="KW-0963">Cytoplasm</keyword>
<dbReference type="PRINTS" id="PR01043">
    <property type="entry name" value="TRNASYNTHGLY"/>
</dbReference>
<dbReference type="SUPFAM" id="SSF55681">
    <property type="entry name" value="Class II aaRS and biotin synthetases"/>
    <property type="match status" value="1"/>
</dbReference>
<feature type="binding site" evidence="8">
    <location>
        <begin position="248"/>
        <end position="253"/>
    </location>
    <ligand>
        <name>ATP</name>
        <dbReference type="ChEBI" id="CHEBI:30616"/>
    </ligand>
</feature>
<feature type="domain" description="Aminoacyl-transfer RNA synthetases class-II family profile" evidence="9">
    <location>
        <begin position="23"/>
        <end position="407"/>
    </location>
</feature>
<evidence type="ECO:0000313" key="10">
    <source>
        <dbReference type="EMBL" id="MDF1613323.1"/>
    </source>
</evidence>
<evidence type="ECO:0000259" key="9">
    <source>
        <dbReference type="PROSITE" id="PS50862"/>
    </source>
</evidence>
<dbReference type="AlphaFoldDB" id="A0AAE3TFD2"/>
<feature type="binding site" evidence="8">
    <location>
        <begin position="322"/>
        <end position="323"/>
    </location>
    <ligand>
        <name>ATP</name>
        <dbReference type="ChEBI" id="CHEBI:30616"/>
    </ligand>
</feature>
<evidence type="ECO:0000256" key="3">
    <source>
        <dbReference type="ARBA" id="ARBA00022598"/>
    </source>
</evidence>
<dbReference type="InterPro" id="IPR045864">
    <property type="entry name" value="aa-tRNA-synth_II/BPL/LPL"/>
</dbReference>
<dbReference type="PROSITE" id="PS50862">
    <property type="entry name" value="AA_TRNA_LIGASE_II"/>
    <property type="match status" value="1"/>
</dbReference>
<keyword evidence="6 8" id="KW-0648">Protein biosynthesis</keyword>
<dbReference type="InterPro" id="IPR002315">
    <property type="entry name" value="tRNA-synt_gly"/>
</dbReference>
<dbReference type="Pfam" id="PF00587">
    <property type="entry name" value="tRNA-synt_2b"/>
    <property type="match status" value="1"/>
</dbReference>
<evidence type="ECO:0000256" key="7">
    <source>
        <dbReference type="ARBA" id="ARBA00023146"/>
    </source>
</evidence>
<name>A0AAE3TFD2_9BACT</name>
<evidence type="ECO:0000256" key="2">
    <source>
        <dbReference type="ARBA" id="ARBA00022490"/>
    </source>
</evidence>
<keyword evidence="4 8" id="KW-0547">Nucleotide-binding</keyword>
<sequence>MHLILSKKIKRCIIAKQQNETVEKIVSLAKRRGFVFQSSEIYGGLNGCWDYGPLGVELLKNIKEEWWKAMTYREDIEGLDAAILMHPRVWEASGHVENFTDPMIDCKQCKARFRVDTLSELISDKNKEKALKEFDPNILSLEGSISEKFEKILDDQNNASKLLEFVSCPQCGNKNTFTQPRKFNLMFKTFLGPVDDAANVIYLRPETAQGIFVNFLNVQNSSRQKLPFGIAQIGKAFRNEINTKNFLFRTREFEQMEMQYFCKPGTDTKHYEEWKERRIEWFKSLGMTPTKLRFHDHPKDKLAHYAKNATDIEYEFPFGWGEIEGIHNRTDFDLSRHQEYSGKSQQYFDDETKEKFIPYIIETSAGASRSFMAFLIDAYYEEEVKGEMRSVLRFHPKLAPIKAAILPLVNKDGMPEIARKIEADLRPFLRIFYDDKGAIGRRYRRMDEVGTPFCITVDTQTLQDQTVTARERDSMEQIRISIDKLLNYLLEKLR</sequence>
<evidence type="ECO:0000256" key="1">
    <source>
        <dbReference type="ARBA" id="ARBA00008226"/>
    </source>
</evidence>
<dbReference type="GO" id="GO:0004081">
    <property type="term" value="F:bis(5'-nucleosyl)-tetraphosphatase (asymmetrical) activity"/>
    <property type="evidence" value="ECO:0007669"/>
    <property type="project" value="UniProtKB-ARBA"/>
</dbReference>
<keyword evidence="3 8" id="KW-0436">Ligase</keyword>
<dbReference type="Gene3D" id="3.40.50.800">
    <property type="entry name" value="Anticodon-binding domain"/>
    <property type="match status" value="1"/>
</dbReference>
<accession>A0AAE3TFD2</accession>
<protein>
    <recommendedName>
        <fullName evidence="8">Glycine--tRNA ligase</fullName>
        <ecNumber evidence="8">6.1.1.14</ecNumber>
    </recommendedName>
    <alternativeName>
        <fullName evidence="8">Glycyl-tRNA synthetase</fullName>
        <shortName evidence="8">GlyRS</shortName>
    </alternativeName>
</protein>
<feature type="binding site" evidence="8">
    <location>
        <begin position="362"/>
        <end position="366"/>
    </location>
    <ligand>
        <name>substrate</name>
    </ligand>
</feature>
<comment type="catalytic activity">
    <reaction evidence="8">
        <text>tRNA(Gly) + glycine + ATP = glycyl-tRNA(Gly) + AMP + diphosphate</text>
        <dbReference type="Rhea" id="RHEA:16013"/>
        <dbReference type="Rhea" id="RHEA-COMP:9664"/>
        <dbReference type="Rhea" id="RHEA-COMP:9683"/>
        <dbReference type="ChEBI" id="CHEBI:30616"/>
        <dbReference type="ChEBI" id="CHEBI:33019"/>
        <dbReference type="ChEBI" id="CHEBI:57305"/>
        <dbReference type="ChEBI" id="CHEBI:78442"/>
        <dbReference type="ChEBI" id="CHEBI:78522"/>
        <dbReference type="ChEBI" id="CHEBI:456215"/>
        <dbReference type="EC" id="6.1.1.14"/>
    </reaction>
</comment>
<feature type="binding site" evidence="8">
    <location>
        <begin position="366"/>
        <end position="369"/>
    </location>
    <ligand>
        <name>ATP</name>
        <dbReference type="ChEBI" id="CHEBI:30616"/>
    </ligand>
</feature>
<dbReference type="SUPFAM" id="SSF52954">
    <property type="entry name" value="Class II aaRS ABD-related"/>
    <property type="match status" value="1"/>
</dbReference>
<comment type="function">
    <text evidence="8">Catalyzes the attachment of glycine to tRNA(Gly).</text>
</comment>
<dbReference type="NCBIfam" id="TIGR00389">
    <property type="entry name" value="glyS_dimeric"/>
    <property type="match status" value="1"/>
</dbReference>
<dbReference type="GO" id="GO:0006426">
    <property type="term" value="P:glycyl-tRNA aminoacylation"/>
    <property type="evidence" value="ECO:0007669"/>
    <property type="project" value="UniProtKB-UniRule"/>
</dbReference>
<evidence type="ECO:0000256" key="5">
    <source>
        <dbReference type="ARBA" id="ARBA00022840"/>
    </source>
</evidence>
<proteinExistence type="inferred from homology"/>
<dbReference type="InterPro" id="IPR033731">
    <property type="entry name" value="GlyRS-like_core"/>
</dbReference>
<comment type="caution">
    <text evidence="10">The sequence shown here is derived from an EMBL/GenBank/DDBJ whole genome shotgun (WGS) entry which is preliminary data.</text>
</comment>
<dbReference type="FunFam" id="3.40.50.800:FF:000002">
    <property type="entry name" value="Glycine--tRNA ligase"/>
    <property type="match status" value="1"/>
</dbReference>
<evidence type="ECO:0000256" key="4">
    <source>
        <dbReference type="ARBA" id="ARBA00022741"/>
    </source>
</evidence>
<keyword evidence="5 8" id="KW-0067">ATP-binding</keyword>
<dbReference type="PANTHER" id="PTHR10745">
    <property type="entry name" value="GLYCYL-TRNA SYNTHETASE/DNA POLYMERASE SUBUNIT GAMMA-2"/>
    <property type="match status" value="1"/>
</dbReference>
<dbReference type="InterPro" id="IPR036621">
    <property type="entry name" value="Anticodon-bd_dom_sf"/>
</dbReference>
<dbReference type="Pfam" id="PF03129">
    <property type="entry name" value="HGTP_anticodon"/>
    <property type="match status" value="1"/>
</dbReference>
<dbReference type="GO" id="GO:0015966">
    <property type="term" value="P:diadenosine tetraphosphate biosynthetic process"/>
    <property type="evidence" value="ECO:0007669"/>
    <property type="project" value="UniProtKB-ARBA"/>
</dbReference>
<dbReference type="EC" id="6.1.1.14" evidence="8"/>
<comment type="subcellular location">
    <subcellularLocation>
        <location evidence="8">Cytoplasm</location>
    </subcellularLocation>
</comment>
<dbReference type="InterPro" id="IPR022961">
    <property type="entry name" value="Gly_tRNA_ligase_bac"/>
</dbReference>
<dbReference type="GO" id="GO:0070062">
    <property type="term" value="C:extracellular exosome"/>
    <property type="evidence" value="ECO:0007669"/>
    <property type="project" value="UniProtKB-ARBA"/>
</dbReference>
<feature type="binding site" evidence="8">
    <location>
        <position position="206"/>
    </location>
    <ligand>
        <name>substrate</name>
    </ligand>
</feature>
<dbReference type="InterPro" id="IPR006195">
    <property type="entry name" value="aa-tRNA-synth_II"/>
</dbReference>
<feature type="binding site" evidence="8">
    <location>
        <begin position="253"/>
        <end position="257"/>
    </location>
    <ligand>
        <name>substrate</name>
    </ligand>
</feature>
<dbReference type="GO" id="GO:0005737">
    <property type="term" value="C:cytoplasm"/>
    <property type="evidence" value="ECO:0007669"/>
    <property type="project" value="UniProtKB-SubCell"/>
</dbReference>
<dbReference type="Proteomes" id="UP001221302">
    <property type="component" value="Unassembled WGS sequence"/>
</dbReference>
<feature type="binding site" evidence="8">
    <location>
        <position position="114"/>
    </location>
    <ligand>
        <name>substrate</name>
    </ligand>
</feature>
<dbReference type="CDD" id="cd00858">
    <property type="entry name" value="GlyRS_anticodon"/>
    <property type="match status" value="1"/>
</dbReference>
<reference evidence="10" key="1">
    <citation type="submission" date="2023-03" db="EMBL/GenBank/DDBJ databases">
        <title>Stygiobacter electus gen. nov., sp. nov., facultatively anaerobic thermotolerant bacterium of the class Ignavibacteria from a well of Yessentuki mineral water deposit.</title>
        <authorList>
            <person name="Podosokorskaya O.A."/>
            <person name="Elcheninov A.G."/>
            <person name="Petrova N.F."/>
            <person name="Zavarzina D.G."/>
            <person name="Kublanov I.V."/>
            <person name="Merkel A.Y."/>
        </authorList>
    </citation>
    <scope>NUCLEOTIDE SEQUENCE</scope>
    <source>
        <strain evidence="10">09-Me</strain>
    </source>
</reference>
<dbReference type="GO" id="GO:1990742">
    <property type="term" value="C:microvesicle"/>
    <property type="evidence" value="ECO:0007669"/>
    <property type="project" value="UniProtKB-ARBA"/>
</dbReference>
<dbReference type="RefSeq" id="WP_321537096.1">
    <property type="nucleotide sequence ID" value="NZ_JARGDL010000045.1"/>
</dbReference>
<evidence type="ECO:0000256" key="6">
    <source>
        <dbReference type="ARBA" id="ARBA00022917"/>
    </source>
</evidence>
<dbReference type="GO" id="GO:0004820">
    <property type="term" value="F:glycine-tRNA ligase activity"/>
    <property type="evidence" value="ECO:0007669"/>
    <property type="project" value="UniProtKB-UniRule"/>
</dbReference>
<keyword evidence="11" id="KW-1185">Reference proteome</keyword>
<comment type="similarity">
    <text evidence="1 8">Belongs to the class-II aminoacyl-tRNA synthetase family.</text>
</comment>
<dbReference type="Gene3D" id="3.30.930.10">
    <property type="entry name" value="Bira Bifunctional Protein, Domain 2"/>
    <property type="match status" value="1"/>
</dbReference>
<comment type="subunit">
    <text evidence="8">Homodimer.</text>
</comment>
<dbReference type="PANTHER" id="PTHR10745:SF8">
    <property type="entry name" value="DNA POLYMERASE SUBUNIT GAMMA-2, MITOCHONDRIAL"/>
    <property type="match status" value="1"/>
</dbReference>
<evidence type="ECO:0000256" key="8">
    <source>
        <dbReference type="HAMAP-Rule" id="MF_00253"/>
    </source>
</evidence>
<keyword evidence="7 8" id="KW-0030">Aminoacyl-tRNA synthetase</keyword>
<dbReference type="GO" id="GO:0005524">
    <property type="term" value="F:ATP binding"/>
    <property type="evidence" value="ECO:0007669"/>
    <property type="project" value="UniProtKB-UniRule"/>
</dbReference>
<feature type="binding site" evidence="8">
    <location>
        <begin position="238"/>
        <end position="240"/>
    </location>
    <ligand>
        <name>ATP</name>
        <dbReference type="ChEBI" id="CHEBI:30616"/>
    </ligand>
</feature>
<dbReference type="InterPro" id="IPR004154">
    <property type="entry name" value="Anticodon-bd"/>
</dbReference>
<gene>
    <name evidence="8" type="primary">glyQS</name>
    <name evidence="10" type="ORF">P0M35_14280</name>
</gene>